<feature type="signal peptide" evidence="1">
    <location>
        <begin position="1"/>
        <end position="20"/>
    </location>
</feature>
<accession>A0A1M7LI66</accession>
<dbReference type="EMBL" id="FRCT01000013">
    <property type="protein sequence ID" value="SHM77824.1"/>
    <property type="molecule type" value="Genomic_DNA"/>
</dbReference>
<evidence type="ECO:0000313" key="3">
    <source>
        <dbReference type="Proteomes" id="UP000184394"/>
    </source>
</evidence>
<dbReference type="RefSeq" id="WP_072951936.1">
    <property type="nucleotide sequence ID" value="NZ_FRCT01000013.1"/>
</dbReference>
<proteinExistence type="predicted"/>
<feature type="chain" id="PRO_5038901394" evidence="1">
    <location>
        <begin position="21"/>
        <end position="130"/>
    </location>
</feature>
<evidence type="ECO:0000313" key="2">
    <source>
        <dbReference type="EMBL" id="SHM77824.1"/>
    </source>
</evidence>
<organism evidence="2 3">
    <name type="scientific">Ruminococcus flavefaciens</name>
    <dbReference type="NCBI Taxonomy" id="1265"/>
    <lineage>
        <taxon>Bacteria</taxon>
        <taxon>Bacillati</taxon>
        <taxon>Bacillota</taxon>
        <taxon>Clostridia</taxon>
        <taxon>Eubacteriales</taxon>
        <taxon>Oscillospiraceae</taxon>
        <taxon>Ruminococcus</taxon>
    </lineage>
</organism>
<evidence type="ECO:0000256" key="1">
    <source>
        <dbReference type="SAM" id="SignalP"/>
    </source>
</evidence>
<sequence length="130" mass="14011">MRKNIIGAALALSLVASSYAALTNGDKTDTVLTAKAANGGVQAAKPVAFAADNQHALWNGQFVLKHYGEGKKFTVNGKPYTGDKVSVYYTNLDGMAHANPNYVDRENIFLIVVDGKKYTIFNAKNPKFLA</sequence>
<reference evidence="2 3" key="1">
    <citation type="submission" date="2016-11" db="EMBL/GenBank/DDBJ databases">
        <authorList>
            <person name="Jaros S."/>
            <person name="Januszkiewicz K."/>
            <person name="Wedrychowicz H."/>
        </authorList>
    </citation>
    <scope>NUCLEOTIDE SEQUENCE [LARGE SCALE GENOMIC DNA]</scope>
    <source>
        <strain evidence="2 3">Y1</strain>
    </source>
</reference>
<gene>
    <name evidence="2" type="ORF">SAMN04487860_11390</name>
</gene>
<keyword evidence="1" id="KW-0732">Signal</keyword>
<protein>
    <submittedName>
        <fullName evidence="2">Uncharacterized protein</fullName>
    </submittedName>
</protein>
<dbReference type="OrthoDB" id="9858221at2"/>
<dbReference type="Proteomes" id="UP000184394">
    <property type="component" value="Unassembled WGS sequence"/>
</dbReference>
<name>A0A1M7LI66_RUMFL</name>
<dbReference type="AlphaFoldDB" id="A0A1M7LI66"/>